<dbReference type="PROSITE" id="PS51257">
    <property type="entry name" value="PROKAR_LIPOPROTEIN"/>
    <property type="match status" value="1"/>
</dbReference>
<feature type="transmembrane region" description="Helical" evidence="1">
    <location>
        <begin position="12"/>
        <end position="33"/>
    </location>
</feature>
<evidence type="ECO:0000313" key="3">
    <source>
        <dbReference type="Proteomes" id="UP000008988"/>
    </source>
</evidence>
<dbReference type="EMBL" id="ABSV01002448">
    <property type="protein sequence ID" value="EDZ68639.1"/>
    <property type="molecule type" value="Genomic_DNA"/>
</dbReference>
<evidence type="ECO:0000313" key="2">
    <source>
        <dbReference type="EMBL" id="EDZ68639.1"/>
    </source>
</evidence>
<gene>
    <name evidence="2" type="ORF">AWRI1631_164190</name>
</gene>
<proteinExistence type="predicted"/>
<keyword evidence="1" id="KW-1133">Transmembrane helix</keyword>
<reference evidence="2 3" key="1">
    <citation type="journal article" date="2008" name="FEMS Yeast Res.">
        <title>Comparative genome analysis of a Saccharomyces cerevisiae wine strain.</title>
        <authorList>
            <person name="Borneman A.R."/>
            <person name="Forgan A.H."/>
            <person name="Pretorius I.S."/>
            <person name="Chambers P.J."/>
        </authorList>
    </citation>
    <scope>NUCLEOTIDE SEQUENCE [LARGE SCALE GENOMIC DNA]</scope>
    <source>
        <strain evidence="2 3">AWRI1631</strain>
    </source>
</reference>
<evidence type="ECO:0000256" key="1">
    <source>
        <dbReference type="SAM" id="Phobius"/>
    </source>
</evidence>
<comment type="caution">
    <text evidence="2">The sequence shown here is derived from an EMBL/GenBank/DDBJ whole genome shotgun (WGS) entry which is preliminary data.</text>
</comment>
<name>B5VTV6_YEAS6</name>
<dbReference type="PANTHER" id="PTHR37449">
    <property type="match status" value="1"/>
</dbReference>
<dbReference type="AlphaFoldDB" id="B5VTV6"/>
<sequence>MVVLAAKSGNGIYILLSNLLLMALSSCHGIFVAPRTKTPWESFPTPFICTNNSVLILLLASLSPSPLVPVSASTSSIKIIEGLFSLAIANNCLTSFSDSPIHLETKSLELTLKKVELASVATAFAKYDLPVPGGPYNKIPEVGLRLPLNKCGNLTGKITASLRASLAPSSPATSSHLTLGFSDKIALDKAPLSFLLSSPPLSSPSS</sequence>
<dbReference type="Proteomes" id="UP000008988">
    <property type="component" value="Unassembled WGS sequence"/>
</dbReference>
<organism evidence="2 3">
    <name type="scientific">Saccharomyces cerevisiae (strain AWRI1631)</name>
    <name type="common">Baker's yeast</name>
    <dbReference type="NCBI Taxonomy" id="545124"/>
    <lineage>
        <taxon>Eukaryota</taxon>
        <taxon>Fungi</taxon>
        <taxon>Dikarya</taxon>
        <taxon>Ascomycota</taxon>
        <taxon>Saccharomycotina</taxon>
        <taxon>Saccharomycetes</taxon>
        <taxon>Saccharomycetales</taxon>
        <taxon>Saccharomycetaceae</taxon>
        <taxon>Saccharomyces</taxon>
    </lineage>
</organism>
<dbReference type="PANTHER" id="PTHR37449:SF1">
    <property type="entry name" value="OS02G0159950 PROTEIN"/>
    <property type="match status" value="1"/>
</dbReference>
<accession>B5VTV6</accession>
<protein>
    <submittedName>
        <fullName evidence="2">Uncharacterized protein</fullName>
    </submittedName>
</protein>
<keyword evidence="1" id="KW-0472">Membrane</keyword>
<keyword evidence="1" id="KW-0812">Transmembrane</keyword>